<feature type="compositionally biased region" description="Polar residues" evidence="1">
    <location>
        <begin position="553"/>
        <end position="572"/>
    </location>
</feature>
<dbReference type="EMBL" id="JAKKPZ010000007">
    <property type="protein sequence ID" value="KAI1718898.1"/>
    <property type="molecule type" value="Genomic_DNA"/>
</dbReference>
<accession>A0AAD4N817</accession>
<dbReference type="InterPro" id="IPR000210">
    <property type="entry name" value="BTB/POZ_dom"/>
</dbReference>
<feature type="domain" description="BTB" evidence="2">
    <location>
        <begin position="312"/>
        <end position="381"/>
    </location>
</feature>
<reference evidence="3" key="1">
    <citation type="submission" date="2022-01" db="EMBL/GenBank/DDBJ databases">
        <title>Genome Sequence Resource for Two Populations of Ditylenchus destructor, the Migratory Endoparasitic Phytonematode.</title>
        <authorList>
            <person name="Zhang H."/>
            <person name="Lin R."/>
            <person name="Xie B."/>
        </authorList>
    </citation>
    <scope>NUCLEOTIDE SEQUENCE</scope>
    <source>
        <strain evidence="3">BazhouSP</strain>
    </source>
</reference>
<dbReference type="PANTHER" id="PTHR22744">
    <property type="entry name" value="HELIX LOOP HELIX PROTEIN 21-RELATED"/>
    <property type="match status" value="1"/>
</dbReference>
<evidence type="ECO:0000313" key="4">
    <source>
        <dbReference type="Proteomes" id="UP001201812"/>
    </source>
</evidence>
<evidence type="ECO:0000313" key="3">
    <source>
        <dbReference type="EMBL" id="KAI1718898.1"/>
    </source>
</evidence>
<dbReference type="SUPFAM" id="SSF54695">
    <property type="entry name" value="POZ domain"/>
    <property type="match status" value="2"/>
</dbReference>
<dbReference type="SMART" id="SM00225">
    <property type="entry name" value="BTB"/>
    <property type="match status" value="2"/>
</dbReference>
<dbReference type="Gene3D" id="3.30.710.10">
    <property type="entry name" value="Potassium Channel Kv1.1, Chain A"/>
    <property type="match status" value="1"/>
</dbReference>
<dbReference type="PANTHER" id="PTHR22744:SF17">
    <property type="entry name" value="BTB DOMAIN-CONTAINING PROTEIN"/>
    <property type="match status" value="1"/>
</dbReference>
<evidence type="ECO:0000256" key="1">
    <source>
        <dbReference type="SAM" id="MobiDB-lite"/>
    </source>
</evidence>
<feature type="compositionally biased region" description="Low complexity" evidence="1">
    <location>
        <begin position="538"/>
        <end position="552"/>
    </location>
</feature>
<protein>
    <submittedName>
        <fullName evidence="3">BTB/POZ domain-containing protein</fullName>
    </submittedName>
</protein>
<gene>
    <name evidence="3" type="ORF">DdX_06011</name>
</gene>
<dbReference type="Pfam" id="PF00651">
    <property type="entry name" value="BTB"/>
    <property type="match status" value="2"/>
</dbReference>
<dbReference type="PROSITE" id="PS50097">
    <property type="entry name" value="BTB"/>
    <property type="match status" value="1"/>
</dbReference>
<feature type="region of interest" description="Disordered" evidence="1">
    <location>
        <begin position="534"/>
        <end position="572"/>
    </location>
</feature>
<evidence type="ECO:0000259" key="2">
    <source>
        <dbReference type="PROSITE" id="PS50097"/>
    </source>
</evidence>
<dbReference type="InterPro" id="IPR011333">
    <property type="entry name" value="SKP1/BTB/POZ_sf"/>
</dbReference>
<comment type="caution">
    <text evidence="3">The sequence shown here is derived from an EMBL/GenBank/DDBJ whole genome shotgun (WGS) entry which is preliminary data.</text>
</comment>
<dbReference type="Proteomes" id="UP001201812">
    <property type="component" value="Unassembled WGS sequence"/>
</dbReference>
<name>A0AAD4N817_9BILA</name>
<dbReference type="AlphaFoldDB" id="A0AAD4N817"/>
<keyword evidence="4" id="KW-1185">Reference proteome</keyword>
<sequence length="572" mass="64110">MHPFQSNSKLFSYTIYFYAVEIVSTTFTSNLHFKSNVTLQNTFGSKQFTLLAVSITDTRWGMDGGAPEYLRANTSAPVTGPTGPTGGVYSTGTPLHHSINGSALAGLPGSAAGSTSSSLANNLPTTSALDLTIDFTRPDGQRTRPLLIDGKRLYVDEHYISVWSPVLRSWCIECPDRELILANVQYEHVLELLLAIHPTYKEIDDQTVHILLPLAFDYQMDGLLHRSECFLISNKLPFLEKVWLADRYQLNRLLSLLLRELKPNHKLDLSGSRYYGLSDRVKVLLLERMHGSQPPEELAEPPVDMEHFLNATDLNFAAIRAKTGRSYYVNPYYVAAWSSVFQDLLCSMSVNLTDDIVCPCTHEELKFFLMAIYPPQLRITETNIGPTLMAACKMESHGLLRKCAQILLTPQTQLSVFVRLSLLDRCKLQELLDQCLTMVHKSDHLIEMTQQQTYDCLTVRARAALLDRFRVLIQQSGGGGLKHLCVRCKASSSCTEVTWMCPQCKSYSNEVKPSTIQSSTQQPGIQYTQTALNHHGTHQTTSSPHHQTQKQSAINPASGYQNNHVRTSSTHR</sequence>
<organism evidence="3 4">
    <name type="scientific">Ditylenchus destructor</name>
    <dbReference type="NCBI Taxonomy" id="166010"/>
    <lineage>
        <taxon>Eukaryota</taxon>
        <taxon>Metazoa</taxon>
        <taxon>Ecdysozoa</taxon>
        <taxon>Nematoda</taxon>
        <taxon>Chromadorea</taxon>
        <taxon>Rhabditida</taxon>
        <taxon>Tylenchina</taxon>
        <taxon>Tylenchomorpha</taxon>
        <taxon>Sphaerularioidea</taxon>
        <taxon>Anguinidae</taxon>
        <taxon>Anguininae</taxon>
        <taxon>Ditylenchus</taxon>
    </lineage>
</organism>
<proteinExistence type="predicted"/>